<dbReference type="InterPro" id="IPR047865">
    <property type="entry name" value="Ribosomal_uL10_bac_type"/>
</dbReference>
<evidence type="ECO:0000256" key="6">
    <source>
        <dbReference type="HAMAP-Rule" id="MF_00362"/>
    </source>
</evidence>
<comment type="similarity">
    <text evidence="2 6">Belongs to the universal ribosomal protein uL10 family.</text>
</comment>
<dbReference type="HAMAP" id="MF_00362">
    <property type="entry name" value="Ribosomal_uL10"/>
    <property type="match status" value="1"/>
</dbReference>
<dbReference type="CDD" id="cd05797">
    <property type="entry name" value="Ribosomal_L10"/>
    <property type="match status" value="1"/>
</dbReference>
<evidence type="ECO:0000256" key="2">
    <source>
        <dbReference type="ARBA" id="ARBA00008889"/>
    </source>
</evidence>
<sequence>MSKALKKLIVEELVTDYRDKKNFVLVNFKGIDAQQTNVLKRDLSDKNINSRVVKNSLAAIAFEEIGISGLGKMLELPTVVATNEDDPVELAKTLKGYSEEISGFDIVGGCVDGELMSIEDIGTLASIPSREVVLTQIVFAINAPAVQLANVFNATANNLCQVLRAIKEKKSEV</sequence>
<evidence type="ECO:0000256" key="4">
    <source>
        <dbReference type="ARBA" id="ARBA00023274"/>
    </source>
</evidence>
<comment type="caution">
    <text evidence="7">The sequence shown here is derived from an EMBL/GenBank/DDBJ whole genome shotgun (WGS) entry which is preliminary data.</text>
</comment>
<evidence type="ECO:0000256" key="3">
    <source>
        <dbReference type="ARBA" id="ARBA00022980"/>
    </source>
</evidence>
<comment type="function">
    <text evidence="1 6">Forms part of the ribosomal stalk, playing a central role in the interaction of the ribosome with GTP-bound translation factors.</text>
</comment>
<dbReference type="Gene3D" id="3.30.70.1730">
    <property type="match status" value="1"/>
</dbReference>
<dbReference type="InterPro" id="IPR001790">
    <property type="entry name" value="Ribosomal_uL10"/>
</dbReference>
<dbReference type="GO" id="GO:0006412">
    <property type="term" value="P:translation"/>
    <property type="evidence" value="ECO:0007669"/>
    <property type="project" value="UniProtKB-UniRule"/>
</dbReference>
<dbReference type="GO" id="GO:0005840">
    <property type="term" value="C:ribosome"/>
    <property type="evidence" value="ECO:0007669"/>
    <property type="project" value="UniProtKB-KW"/>
</dbReference>
<dbReference type="OrthoDB" id="278380at2"/>
<keyword evidence="3 6" id="KW-0689">Ribosomal protein</keyword>
<gene>
    <name evidence="6" type="primary">rplJ</name>
    <name evidence="7" type="ORF">SCALIN_C29_0033</name>
</gene>
<comment type="subunit">
    <text evidence="6">Part of the ribosomal stalk of the 50S ribosomal subunit. The N-terminus interacts with L11 and the large rRNA to form the base of the stalk. The C-terminus forms an elongated spine to which L12 dimers bind in a sequential fashion forming a multimeric L10(L12)X complex.</text>
</comment>
<dbReference type="RefSeq" id="WP_096895637.1">
    <property type="nucleotide sequence ID" value="NZ_BAOS01000029.1"/>
</dbReference>
<proteinExistence type="inferred from homology"/>
<dbReference type="Pfam" id="PF00466">
    <property type="entry name" value="Ribosomal_L10"/>
    <property type="match status" value="1"/>
</dbReference>
<evidence type="ECO:0000313" key="7">
    <source>
        <dbReference type="EMBL" id="GAX62249.1"/>
    </source>
</evidence>
<protein>
    <recommendedName>
        <fullName evidence="5 6">Large ribosomal subunit protein uL10</fullName>
    </recommendedName>
</protein>
<accession>A0A286U288</accession>
<dbReference type="EMBL" id="BAOS01000029">
    <property type="protein sequence ID" value="GAX62249.1"/>
    <property type="molecule type" value="Genomic_DNA"/>
</dbReference>
<evidence type="ECO:0000256" key="1">
    <source>
        <dbReference type="ARBA" id="ARBA00002633"/>
    </source>
</evidence>
<dbReference type="SUPFAM" id="SSF160369">
    <property type="entry name" value="Ribosomal protein L10-like"/>
    <property type="match status" value="1"/>
</dbReference>
<dbReference type="InterPro" id="IPR022973">
    <property type="entry name" value="Ribosomal_uL10_bac"/>
</dbReference>
<dbReference type="GO" id="GO:0070180">
    <property type="term" value="F:large ribosomal subunit rRNA binding"/>
    <property type="evidence" value="ECO:0007669"/>
    <property type="project" value="UniProtKB-UniRule"/>
</dbReference>
<evidence type="ECO:0000256" key="5">
    <source>
        <dbReference type="ARBA" id="ARBA00035202"/>
    </source>
</evidence>
<dbReference type="Proteomes" id="UP000218542">
    <property type="component" value="Unassembled WGS sequence"/>
</dbReference>
<organism evidence="7 8">
    <name type="scientific">Candidatus Scalindua japonica</name>
    <dbReference type="NCBI Taxonomy" id="1284222"/>
    <lineage>
        <taxon>Bacteria</taxon>
        <taxon>Pseudomonadati</taxon>
        <taxon>Planctomycetota</taxon>
        <taxon>Candidatus Brocadiia</taxon>
        <taxon>Candidatus Brocadiales</taxon>
        <taxon>Candidatus Scalinduaceae</taxon>
        <taxon>Candidatus Scalindua</taxon>
    </lineage>
</organism>
<dbReference type="GO" id="GO:1990904">
    <property type="term" value="C:ribonucleoprotein complex"/>
    <property type="evidence" value="ECO:0007669"/>
    <property type="project" value="UniProtKB-KW"/>
</dbReference>
<keyword evidence="8" id="KW-1185">Reference proteome</keyword>
<dbReference type="PANTHER" id="PTHR11560">
    <property type="entry name" value="39S RIBOSOMAL PROTEIN L10, MITOCHONDRIAL"/>
    <property type="match status" value="1"/>
</dbReference>
<dbReference type="InterPro" id="IPR043141">
    <property type="entry name" value="Ribosomal_uL10-like_sf"/>
</dbReference>
<dbReference type="AlphaFoldDB" id="A0A286U288"/>
<dbReference type="Gene3D" id="6.10.250.290">
    <property type="match status" value="1"/>
</dbReference>
<keyword evidence="4 6" id="KW-0687">Ribonucleoprotein</keyword>
<evidence type="ECO:0000313" key="8">
    <source>
        <dbReference type="Proteomes" id="UP000218542"/>
    </source>
</evidence>
<keyword evidence="6" id="KW-0694">RNA-binding</keyword>
<reference evidence="8" key="1">
    <citation type="journal article" date="2017" name="Environ. Microbiol. Rep.">
        <title>Genetic Diversity of Marine Anaerobic Ammonium-Oxidizing Bacteria as Revealed by Genomic and Proteomic Analyses of 'Candidatus Scalindua japonica'.</title>
        <authorList>
            <person name="Oshiki M."/>
            <person name="Mizuto K."/>
            <person name="Kimura Z."/>
            <person name="Kindaichi T."/>
            <person name="Satoh H."/>
            <person name="Okabe S."/>
        </authorList>
    </citation>
    <scope>NUCLEOTIDE SEQUENCE [LARGE SCALE GENOMIC DNA]</scope>
    <source>
        <strain evidence="8">husup-a2</strain>
    </source>
</reference>
<name>A0A286U288_9BACT</name>
<dbReference type="NCBIfam" id="NF000955">
    <property type="entry name" value="PRK00099.1-1"/>
    <property type="match status" value="1"/>
</dbReference>
<keyword evidence="6" id="KW-0699">rRNA-binding</keyword>